<keyword evidence="4" id="KW-1185">Reference proteome</keyword>
<dbReference type="RefSeq" id="WP_348604586.1">
    <property type="nucleotide sequence ID" value="NZ_CP157276.1"/>
</dbReference>
<dbReference type="PROSITE" id="PS00070">
    <property type="entry name" value="ALDEHYDE_DEHYDR_CYS"/>
    <property type="match status" value="1"/>
</dbReference>
<dbReference type="InterPro" id="IPR016160">
    <property type="entry name" value="Ald_DH_CS_CYS"/>
</dbReference>
<gene>
    <name evidence="3" type="ORF">ABEU19_001635</name>
</gene>
<dbReference type="Gene3D" id="3.40.309.10">
    <property type="entry name" value="Aldehyde Dehydrogenase, Chain A, domain 2"/>
    <property type="match status" value="1"/>
</dbReference>
<dbReference type="SUPFAM" id="SSF53720">
    <property type="entry name" value="ALDH-like"/>
    <property type="match status" value="1"/>
</dbReference>
<evidence type="ECO:0000313" key="3">
    <source>
        <dbReference type="EMBL" id="MFM1728162.1"/>
    </source>
</evidence>
<dbReference type="InterPro" id="IPR015590">
    <property type="entry name" value="Aldehyde_DH_dom"/>
</dbReference>
<accession>A0ABW9FS91</accession>
<dbReference type="InterPro" id="IPR016163">
    <property type="entry name" value="Ald_DH_C"/>
</dbReference>
<reference evidence="3 4" key="1">
    <citation type="submission" date="2023-11" db="EMBL/GenBank/DDBJ databases">
        <authorList>
            <person name="Val-Calvo J."/>
            <person name="Scortti M."/>
            <person name="Vazquez-Boland J."/>
        </authorList>
    </citation>
    <scope>NUCLEOTIDE SEQUENCE [LARGE SCALE GENOMIC DNA]</scope>
    <source>
        <strain evidence="3 4">DSM 46662</strain>
    </source>
</reference>
<dbReference type="Pfam" id="PF00171">
    <property type="entry name" value="Aldedh"/>
    <property type="match status" value="1"/>
</dbReference>
<protein>
    <submittedName>
        <fullName evidence="3">Aldehyde dehydrogenase family protein</fullName>
    </submittedName>
</protein>
<comment type="caution">
    <text evidence="3">The sequence shown here is derived from an EMBL/GenBank/DDBJ whole genome shotgun (WGS) entry which is preliminary data.</text>
</comment>
<dbReference type="InterPro" id="IPR016161">
    <property type="entry name" value="Ald_DH/histidinol_DH"/>
</dbReference>
<dbReference type="EMBL" id="JBDLNU010000002">
    <property type="protein sequence ID" value="MFM1728162.1"/>
    <property type="molecule type" value="Genomic_DNA"/>
</dbReference>
<dbReference type="PANTHER" id="PTHR11699">
    <property type="entry name" value="ALDEHYDE DEHYDROGENASE-RELATED"/>
    <property type="match status" value="1"/>
</dbReference>
<dbReference type="Proteomes" id="UP001629744">
    <property type="component" value="Unassembled WGS sequence"/>
</dbReference>
<feature type="domain" description="Aldehyde dehydrogenase" evidence="2">
    <location>
        <begin position="33"/>
        <end position="493"/>
    </location>
</feature>
<dbReference type="Gene3D" id="3.40.605.10">
    <property type="entry name" value="Aldehyde Dehydrogenase, Chain A, domain 1"/>
    <property type="match status" value="1"/>
</dbReference>
<evidence type="ECO:0000259" key="2">
    <source>
        <dbReference type="Pfam" id="PF00171"/>
    </source>
</evidence>
<keyword evidence="1" id="KW-0560">Oxidoreductase</keyword>
<evidence type="ECO:0000313" key="4">
    <source>
        <dbReference type="Proteomes" id="UP001629744"/>
    </source>
</evidence>
<evidence type="ECO:0000256" key="1">
    <source>
        <dbReference type="ARBA" id="ARBA00023002"/>
    </source>
</evidence>
<sequence length="499" mass="52151">MSLSSTARGVIQDIERLEGAYVGGQLVSFDGVEHIPVISPRDGRPIGVLHAADETQVDLAVHVARTAFRMSGWATAPARDRGDVLKKWALLIGENAQELATMISLEMGKPVSQALGVELAAVEKCIRWYGELADKVSDKLIAHEQSVLAYSVEAPAGVVAAVVPWNFPLTMTAWKLAPALLAGNSVVVKPSEQTPFSALRLAELAGEAGLPAGVLNVVNGLGRVAGQALGRHPDVDVLTFTGSPVTGRAFLKYSAESNGKRVWPELGGKSATIALPDADIQAAAASAAENAFFNQGQMCSASSRLIVFEENADEAVAAACEVAAALQPADPLDAGTAFGAVVSAAAVTGIEAKVADALEQGAALVAGSPRRTVVDGLEGGSYFAPVVLDHVDPGSRIAREEVFGPVLSIIRVGSEAEAIRVANDTRYGLAASVWGRDVSAIHRVTRAVKAGVIWVNCYEEGDMRLPFGGVKESGFGRDKGADALHKYTDTTAVWMKLDA</sequence>
<dbReference type="InterPro" id="IPR016162">
    <property type="entry name" value="Ald_DH_N"/>
</dbReference>
<organism evidence="3 4">
    <name type="scientific">Prescottella soli</name>
    <dbReference type="NCBI Taxonomy" id="1543852"/>
    <lineage>
        <taxon>Bacteria</taxon>
        <taxon>Bacillati</taxon>
        <taxon>Actinomycetota</taxon>
        <taxon>Actinomycetes</taxon>
        <taxon>Mycobacteriales</taxon>
        <taxon>Nocardiaceae</taxon>
        <taxon>Prescottella</taxon>
    </lineage>
</organism>
<proteinExistence type="predicted"/>
<name>A0ABW9FS91_9NOCA</name>